<proteinExistence type="predicted"/>
<evidence type="ECO:0000313" key="2">
    <source>
        <dbReference type="EMBL" id="ALO47341.1"/>
    </source>
</evidence>
<name>A0A0S2KGA5_9GAMM</name>
<dbReference type="KEGG" id="pspi:PS2015_2709"/>
<dbReference type="Proteomes" id="UP000065641">
    <property type="component" value="Chromosome"/>
</dbReference>
<dbReference type="GO" id="GO:1902660">
    <property type="term" value="P:negative regulation of glucose mediated signaling pathway"/>
    <property type="evidence" value="ECO:0007669"/>
    <property type="project" value="TreeGrafter"/>
</dbReference>
<feature type="domain" description="Metallo-beta-lactamase" evidence="1">
    <location>
        <begin position="18"/>
        <end position="223"/>
    </location>
</feature>
<dbReference type="RefSeq" id="WP_058022739.1">
    <property type="nucleotide sequence ID" value="NZ_CP013189.1"/>
</dbReference>
<dbReference type="PANTHER" id="PTHR28283">
    <property type="entry name" value="3',5'-CYCLIC-NUCLEOTIDE PHOSPHODIESTERASE 1"/>
    <property type="match status" value="1"/>
</dbReference>
<protein>
    <submittedName>
        <fullName evidence="2">cAMP phosphodiesterases class-II:Metallo-beta-lactamase superfamily</fullName>
    </submittedName>
</protein>
<dbReference type="InterPro" id="IPR000396">
    <property type="entry name" value="Pdiesterase2"/>
</dbReference>
<dbReference type="EMBL" id="CP013189">
    <property type="protein sequence ID" value="ALO47341.1"/>
    <property type="molecule type" value="Genomic_DNA"/>
</dbReference>
<dbReference type="SMART" id="SM00849">
    <property type="entry name" value="Lactamase_B"/>
    <property type="match status" value="1"/>
</dbReference>
<dbReference type="OrthoDB" id="9803916at2"/>
<dbReference type="SUPFAM" id="SSF56281">
    <property type="entry name" value="Metallo-hydrolase/oxidoreductase"/>
    <property type="match status" value="1"/>
</dbReference>
<evidence type="ECO:0000313" key="3">
    <source>
        <dbReference type="Proteomes" id="UP000065641"/>
    </source>
</evidence>
<dbReference type="AlphaFoldDB" id="A0A0S2KGA5"/>
<organism evidence="2 3">
    <name type="scientific">Pseudohongiella spirulinae</name>
    <dbReference type="NCBI Taxonomy" id="1249552"/>
    <lineage>
        <taxon>Bacteria</taxon>
        <taxon>Pseudomonadati</taxon>
        <taxon>Pseudomonadota</taxon>
        <taxon>Gammaproteobacteria</taxon>
        <taxon>Pseudomonadales</taxon>
        <taxon>Pseudohongiellaceae</taxon>
        <taxon>Pseudohongiella</taxon>
    </lineage>
</organism>
<dbReference type="Pfam" id="PF12706">
    <property type="entry name" value="Lactamase_B_2"/>
    <property type="match status" value="1"/>
</dbReference>
<dbReference type="GO" id="GO:0004115">
    <property type="term" value="F:3',5'-cyclic-AMP phosphodiesterase activity"/>
    <property type="evidence" value="ECO:0007669"/>
    <property type="project" value="InterPro"/>
</dbReference>
<sequence length="254" mass="27859">MSRIRILGCSGGLGKDEYTTCLLLDGHTLIDAGTGLGTLSQQELGAIRNVFITHSHLDHICCLPLLIDNLYGNLTDTLNVYASADVILALKTHIFNWSIWPDFSQLPSPDKPSLRYHERSPGVATQLGELTITPFMVPHVVPTQGYAIESPTGRFVYCADSSLSTELITAIRNFGPITCLLLECALADEFQLLADQSAHLTPAYVMSIIEQLEPSPSRILITHLKPSQAAVIRQQLSNFDAPIEIVHSGDVYEF</sequence>
<reference evidence="2 3" key="1">
    <citation type="submission" date="2015-11" db="EMBL/GenBank/DDBJ databases">
        <authorList>
            <person name="Zhang Y."/>
            <person name="Guo Z."/>
        </authorList>
    </citation>
    <scope>NUCLEOTIDE SEQUENCE [LARGE SCALE GENOMIC DNA]</scope>
    <source>
        <strain evidence="2 3">KCTC 32221</strain>
    </source>
</reference>
<dbReference type="GO" id="GO:0006198">
    <property type="term" value="P:cAMP catabolic process"/>
    <property type="evidence" value="ECO:0007669"/>
    <property type="project" value="InterPro"/>
</dbReference>
<dbReference type="PRINTS" id="PR00388">
    <property type="entry name" value="PDIESTERASE2"/>
</dbReference>
<dbReference type="InterPro" id="IPR001279">
    <property type="entry name" value="Metallo-B-lactamas"/>
</dbReference>
<dbReference type="PATRIC" id="fig|1249552.3.peg.2729"/>
<dbReference type="STRING" id="1249552.PS2015_2709"/>
<dbReference type="CDD" id="cd07735">
    <property type="entry name" value="class_II_PDE_MBL-fold"/>
    <property type="match status" value="1"/>
</dbReference>
<accession>A0A0S2KGA5</accession>
<keyword evidence="3" id="KW-1185">Reference proteome</keyword>
<dbReference type="PANTHER" id="PTHR28283:SF1">
    <property type="entry name" value="3',5'-CYCLIC-NUCLEOTIDE PHOSPHODIESTERASE 1"/>
    <property type="match status" value="1"/>
</dbReference>
<gene>
    <name evidence="2" type="ORF">PS2015_2709</name>
</gene>
<dbReference type="GO" id="GO:0047555">
    <property type="term" value="F:3',5'-cyclic-GMP phosphodiesterase activity"/>
    <property type="evidence" value="ECO:0007669"/>
    <property type="project" value="TreeGrafter"/>
</dbReference>
<dbReference type="Gene3D" id="3.60.15.10">
    <property type="entry name" value="Ribonuclease Z/Hydroxyacylglutathione hydrolase-like"/>
    <property type="match status" value="1"/>
</dbReference>
<dbReference type="InterPro" id="IPR036866">
    <property type="entry name" value="RibonucZ/Hydroxyglut_hydro"/>
</dbReference>
<evidence type="ECO:0000259" key="1">
    <source>
        <dbReference type="SMART" id="SM00849"/>
    </source>
</evidence>